<dbReference type="InterPro" id="IPR027417">
    <property type="entry name" value="P-loop_NTPase"/>
</dbReference>
<dbReference type="AlphaFoldDB" id="A0A6B0T0Y1"/>
<keyword evidence="2" id="KW-0812">Transmembrane</keyword>
<dbReference type="PANTHER" id="PTHR30121">
    <property type="entry name" value="UNCHARACTERIZED PROTEIN YJGR-RELATED"/>
    <property type="match status" value="1"/>
</dbReference>
<feature type="transmembrane region" description="Helical" evidence="2">
    <location>
        <begin position="24"/>
        <end position="41"/>
    </location>
</feature>
<name>A0A6B0T0Y1_9EURY</name>
<keyword evidence="2" id="KW-1133">Transmembrane helix</keyword>
<dbReference type="Proteomes" id="UP000437065">
    <property type="component" value="Unassembled WGS sequence"/>
</dbReference>
<dbReference type="Gene3D" id="1.10.8.730">
    <property type="match status" value="1"/>
</dbReference>
<keyword evidence="4" id="KW-1185">Reference proteome</keyword>
<evidence type="ECO:0000256" key="2">
    <source>
        <dbReference type="SAM" id="Phobius"/>
    </source>
</evidence>
<feature type="region of interest" description="Disordered" evidence="1">
    <location>
        <begin position="668"/>
        <end position="690"/>
    </location>
</feature>
<dbReference type="InterPro" id="IPR051162">
    <property type="entry name" value="T4SS_component"/>
</dbReference>
<evidence type="ECO:0000256" key="1">
    <source>
        <dbReference type="SAM" id="MobiDB-lite"/>
    </source>
</evidence>
<evidence type="ECO:0000313" key="3">
    <source>
        <dbReference type="EMBL" id="MXR43276.1"/>
    </source>
</evidence>
<dbReference type="GO" id="GO:0016740">
    <property type="term" value="F:transferase activity"/>
    <property type="evidence" value="ECO:0007669"/>
    <property type="project" value="UniProtKB-KW"/>
</dbReference>
<reference evidence="3 4" key="1">
    <citation type="submission" date="2019-12" db="EMBL/GenBank/DDBJ databases">
        <title>Isolation and characterization of three novel carbon monoxide-oxidizing members of Halobacteria from salione crusts and soils.</title>
        <authorList>
            <person name="Myers M.R."/>
            <person name="King G.M."/>
        </authorList>
    </citation>
    <scope>NUCLEOTIDE SEQUENCE [LARGE SCALE GENOMIC DNA]</scope>
    <source>
        <strain evidence="3 4">WSA2</strain>
    </source>
</reference>
<keyword evidence="2" id="KW-0472">Membrane</keyword>
<dbReference type="Gene3D" id="3.40.50.300">
    <property type="entry name" value="P-loop containing nucleotide triphosphate hydrolases"/>
    <property type="match status" value="1"/>
</dbReference>
<comment type="caution">
    <text evidence="3">The sequence shown here is derived from an EMBL/GenBank/DDBJ whole genome shotgun (WGS) entry which is preliminary data.</text>
</comment>
<dbReference type="EMBL" id="WUUS01000016">
    <property type="protein sequence ID" value="MXR43276.1"/>
    <property type="molecule type" value="Genomic_DNA"/>
</dbReference>
<keyword evidence="3" id="KW-0808">Transferase</keyword>
<dbReference type="PANTHER" id="PTHR30121:SF6">
    <property type="entry name" value="SLR6007 PROTEIN"/>
    <property type="match status" value="1"/>
</dbReference>
<protein>
    <submittedName>
        <fullName evidence="3">Transferase</fullName>
    </submittedName>
</protein>
<sequence length="690" mass="75562">MQAINALLAAVLDAAPDPVSGAGVFVYGIGSVAILIVIARIRQWRVARADDTTFGDLLAEETVTAGREEQAALDAVAERHRTAIAPDAIEWESRAAKVGTQWTQTLTIAAYPDHPTDGYLSGLFELTDVSFDVTAHLDPIPQARARDRLQATADDLQADADLERSVRESYLNDRAAAATATYKAVENGQRVFEQSLYITVRADTRSELSEAVTTVRSTLREPPARLEPATAICLQDQALRSAAPIGGDAMGRESIALGGAVGALLASPHSPTMLEEGGVEFGIHKDTRSPLVVDPFAREDGYAMFTVGDPGSGKSYGAKQNFIRSLEQSDDRIGIILEPLNNWAGVNDALGGQRITVGGTLGLNPLEIKPTPEHVLNARGDDASPLKERQERALSFFTNVFATRGVELGDRRTTLEMALGEAYEQQGITEDVATHDRESPTVRDMLDILAAMSESPGEYIVRTAAEAEKISDDAVWLLDQLRPFAEDGQFEQLGRNSEFDIRDESLVYLDLAEQGGQVGGHTSLLMELLITLVYERAKETDKEVVFVIDEARYLMKDAATLSYLETIFRHHRHHDLSIRLVTQTVDEFFEHDTAEMILDQCAIKQFHKLDGMDAAWADEFGLNHPQMRFVQTATPGDEESGYSQALLGVDGEWRGMEVHALPREHAVIEHDPHEETAPLTDESTPAHADD</sequence>
<accession>A0A6B0T0Y1</accession>
<dbReference type="SUPFAM" id="SSF52540">
    <property type="entry name" value="P-loop containing nucleoside triphosphate hydrolases"/>
    <property type="match status" value="1"/>
</dbReference>
<dbReference type="OrthoDB" id="308309at2157"/>
<proteinExistence type="predicted"/>
<dbReference type="RefSeq" id="WP_159671189.1">
    <property type="nucleotide sequence ID" value="NZ_WUUS01000016.1"/>
</dbReference>
<evidence type="ECO:0000313" key="4">
    <source>
        <dbReference type="Proteomes" id="UP000437065"/>
    </source>
</evidence>
<gene>
    <name evidence="3" type="ORF">GRX01_18300</name>
</gene>
<organism evidence="3 4">
    <name type="scientific">Halobaculum saliterrae</name>
    <dbReference type="NCBI Taxonomy" id="2073113"/>
    <lineage>
        <taxon>Archaea</taxon>
        <taxon>Methanobacteriati</taxon>
        <taxon>Methanobacteriota</taxon>
        <taxon>Stenosarchaea group</taxon>
        <taxon>Halobacteria</taxon>
        <taxon>Halobacteriales</taxon>
        <taxon>Haloferacaceae</taxon>
        <taxon>Halobaculum</taxon>
    </lineage>
</organism>